<dbReference type="CDD" id="cd07346">
    <property type="entry name" value="ABC_6TM_exporters"/>
    <property type="match status" value="1"/>
</dbReference>
<organism evidence="11 12">
    <name type="scientific">Clostridioides difficile</name>
    <name type="common">Peptoclostridium difficile</name>
    <dbReference type="NCBI Taxonomy" id="1496"/>
    <lineage>
        <taxon>Bacteria</taxon>
        <taxon>Bacillati</taxon>
        <taxon>Bacillota</taxon>
        <taxon>Clostridia</taxon>
        <taxon>Peptostreptococcales</taxon>
        <taxon>Peptostreptococcaceae</taxon>
        <taxon>Clostridioides</taxon>
    </lineage>
</organism>
<name>A0AAX3GXT6_CLODI</name>
<dbReference type="SMART" id="SM00382">
    <property type="entry name" value="AAA"/>
    <property type="match status" value="1"/>
</dbReference>
<keyword evidence="6 11" id="KW-0067">ATP-binding</keyword>
<dbReference type="InterPro" id="IPR027417">
    <property type="entry name" value="P-loop_NTPase"/>
</dbReference>
<dbReference type="EMBL" id="CAADAT010000005">
    <property type="protein sequence ID" value="VFD53735.1"/>
    <property type="molecule type" value="Genomic_DNA"/>
</dbReference>
<dbReference type="AlphaFoldDB" id="A0AAX3GXT6"/>
<dbReference type="Gene3D" id="1.20.1560.10">
    <property type="entry name" value="ABC transporter type 1, transmembrane domain"/>
    <property type="match status" value="1"/>
</dbReference>
<dbReference type="InterPro" id="IPR003439">
    <property type="entry name" value="ABC_transporter-like_ATP-bd"/>
</dbReference>
<dbReference type="InterPro" id="IPR017871">
    <property type="entry name" value="ABC_transporter-like_CS"/>
</dbReference>
<evidence type="ECO:0000256" key="4">
    <source>
        <dbReference type="ARBA" id="ARBA00022692"/>
    </source>
</evidence>
<keyword evidence="5" id="KW-0547">Nucleotide-binding</keyword>
<dbReference type="FunFam" id="3.40.50.300:FF:000221">
    <property type="entry name" value="Multidrug ABC transporter ATP-binding protein"/>
    <property type="match status" value="1"/>
</dbReference>
<keyword evidence="3" id="KW-1003">Cell membrane</keyword>
<dbReference type="Pfam" id="PF00005">
    <property type="entry name" value="ABC_tran"/>
    <property type="match status" value="1"/>
</dbReference>
<dbReference type="GO" id="GO:0005524">
    <property type="term" value="F:ATP binding"/>
    <property type="evidence" value="ECO:0007669"/>
    <property type="project" value="UniProtKB-KW"/>
</dbReference>
<dbReference type="PANTHER" id="PTHR43394:SF1">
    <property type="entry name" value="ATP-BINDING CASSETTE SUB-FAMILY B MEMBER 10, MITOCHONDRIAL"/>
    <property type="match status" value="1"/>
</dbReference>
<dbReference type="InterPro" id="IPR039421">
    <property type="entry name" value="Type_1_exporter"/>
</dbReference>
<gene>
    <name evidence="11" type="ORF">SAMEA1710456_01210</name>
</gene>
<feature type="domain" description="ABC transmembrane type-1" evidence="10">
    <location>
        <begin position="23"/>
        <end position="305"/>
    </location>
</feature>
<comment type="subcellular location">
    <subcellularLocation>
        <location evidence="1">Cell membrane</location>
        <topology evidence="1">Multi-pass membrane protein</topology>
    </subcellularLocation>
</comment>
<feature type="domain" description="ABC transporter" evidence="9">
    <location>
        <begin position="342"/>
        <end position="575"/>
    </location>
</feature>
<keyword evidence="2" id="KW-0813">Transport</keyword>
<evidence type="ECO:0000256" key="2">
    <source>
        <dbReference type="ARBA" id="ARBA00022448"/>
    </source>
</evidence>
<dbReference type="GO" id="GO:0090374">
    <property type="term" value="P:oligopeptide export from mitochondrion"/>
    <property type="evidence" value="ECO:0007669"/>
    <property type="project" value="TreeGrafter"/>
</dbReference>
<keyword evidence="7" id="KW-1133">Transmembrane helix</keyword>
<dbReference type="GO" id="GO:0005886">
    <property type="term" value="C:plasma membrane"/>
    <property type="evidence" value="ECO:0007669"/>
    <property type="project" value="UniProtKB-SubCell"/>
</dbReference>
<evidence type="ECO:0000256" key="7">
    <source>
        <dbReference type="ARBA" id="ARBA00022989"/>
    </source>
</evidence>
<evidence type="ECO:0000259" key="9">
    <source>
        <dbReference type="PROSITE" id="PS50893"/>
    </source>
</evidence>
<dbReference type="PROSITE" id="PS50893">
    <property type="entry name" value="ABC_TRANSPORTER_2"/>
    <property type="match status" value="1"/>
</dbReference>
<evidence type="ECO:0000256" key="1">
    <source>
        <dbReference type="ARBA" id="ARBA00004651"/>
    </source>
</evidence>
<keyword evidence="4" id="KW-0812">Transmembrane</keyword>
<evidence type="ECO:0000256" key="6">
    <source>
        <dbReference type="ARBA" id="ARBA00022840"/>
    </source>
</evidence>
<evidence type="ECO:0000313" key="11">
    <source>
        <dbReference type="EMBL" id="VFD53735.1"/>
    </source>
</evidence>
<dbReference type="GO" id="GO:0015421">
    <property type="term" value="F:ABC-type oligopeptide transporter activity"/>
    <property type="evidence" value="ECO:0007669"/>
    <property type="project" value="TreeGrafter"/>
</dbReference>
<dbReference type="RefSeq" id="WP_009906256.1">
    <property type="nucleotide sequence ID" value="NZ_BEHB01000006.1"/>
</dbReference>
<accession>A0AAX3GXT6</accession>
<dbReference type="Pfam" id="PF00664">
    <property type="entry name" value="ABC_membrane"/>
    <property type="match status" value="1"/>
</dbReference>
<evidence type="ECO:0000256" key="5">
    <source>
        <dbReference type="ARBA" id="ARBA00022741"/>
    </source>
</evidence>
<dbReference type="InterPro" id="IPR036640">
    <property type="entry name" value="ABC1_TM_sf"/>
</dbReference>
<dbReference type="SUPFAM" id="SSF52540">
    <property type="entry name" value="P-loop containing nucleoside triphosphate hydrolases"/>
    <property type="match status" value="1"/>
</dbReference>
<dbReference type="GO" id="GO:0016887">
    <property type="term" value="F:ATP hydrolysis activity"/>
    <property type="evidence" value="ECO:0007669"/>
    <property type="project" value="InterPro"/>
</dbReference>
<dbReference type="PROSITE" id="PS50929">
    <property type="entry name" value="ABC_TM1F"/>
    <property type="match status" value="1"/>
</dbReference>
<sequence length="582" mass="66392">MKNTINMKKFLYLIIQGNKKLVIISFLMMIVVAMIDLYIPQIIRNILDIAIKSKNITMLIKLILQFILINIILSNLELFLEYNYSKMKKKITTKLKLKLLRHLSKLDGRFFSEIKTGNIMNIVEYDVMMLDRFGIELIFSLIVDIITAFISLYFLIKIQSKLLVIVVVIQIVISFTQYIFTKMISKYTQNIRSNAGSISNIVQEYISNIMNVVIHKGELNFFTQFLSMQKNFVSKCIKLDMIMAGNVSLSKILNSLIVISIYGYGGYKIINGEITFGELVAFQQYTGMLIGPCMNIIKSNAIVQQSLVSINRIFDLLNEEVNMKQENTGEIFQSGITKKIRMDMIDVSFSYDKEDVLHNINMSLESGNIYGIVGGSGSGKSTLIKLIYRLWDIESGSIRINDVDIRDYNLKNLRKNITIITQEPLLLNDTVFNNIILSNKNINYELVVRICKELDIYDFIVSLPNEFNTIVGENGVKLSGGQKQRISIARAMLSNSSILVLDEATSALDNISQKDLLKSMKKFLNNKIVIIIAHRLSTIKDSDKIFVINNGEIIESGSHKDLVSQNGYYCNLLEDKKEYSYC</sequence>
<dbReference type="SUPFAM" id="SSF90123">
    <property type="entry name" value="ABC transporter transmembrane region"/>
    <property type="match status" value="1"/>
</dbReference>
<proteinExistence type="predicted"/>
<dbReference type="PROSITE" id="PS00211">
    <property type="entry name" value="ABC_TRANSPORTER_1"/>
    <property type="match status" value="1"/>
</dbReference>
<keyword evidence="11" id="KW-0378">Hydrolase</keyword>
<dbReference type="Proteomes" id="UP000346772">
    <property type="component" value="Unassembled WGS sequence"/>
</dbReference>
<protein>
    <submittedName>
        <fullName evidence="11">ABC transporter ATP-binding protein</fullName>
        <ecNumber evidence="11">3.6.3.-</ecNumber>
    </submittedName>
</protein>
<evidence type="ECO:0000256" key="8">
    <source>
        <dbReference type="ARBA" id="ARBA00023136"/>
    </source>
</evidence>
<evidence type="ECO:0000313" key="12">
    <source>
        <dbReference type="Proteomes" id="UP000346772"/>
    </source>
</evidence>
<comment type="caution">
    <text evidence="11">The sequence shown here is derived from an EMBL/GenBank/DDBJ whole genome shotgun (WGS) entry which is preliminary data.</text>
</comment>
<dbReference type="PANTHER" id="PTHR43394">
    <property type="entry name" value="ATP-DEPENDENT PERMEASE MDL1, MITOCHONDRIAL"/>
    <property type="match status" value="1"/>
</dbReference>
<evidence type="ECO:0000256" key="3">
    <source>
        <dbReference type="ARBA" id="ARBA00022475"/>
    </source>
</evidence>
<keyword evidence="8" id="KW-0472">Membrane</keyword>
<evidence type="ECO:0000259" key="10">
    <source>
        <dbReference type="PROSITE" id="PS50929"/>
    </source>
</evidence>
<dbReference type="InterPro" id="IPR011527">
    <property type="entry name" value="ABC1_TM_dom"/>
</dbReference>
<dbReference type="InterPro" id="IPR003593">
    <property type="entry name" value="AAA+_ATPase"/>
</dbReference>
<reference evidence="11 12" key="1">
    <citation type="submission" date="2019-02" db="EMBL/GenBank/DDBJ databases">
        <authorList>
            <consortium name="Pathogen Informatics"/>
        </authorList>
    </citation>
    <scope>NUCLEOTIDE SEQUENCE [LARGE SCALE GENOMIC DNA]</scope>
    <source>
        <strain evidence="11 12">078GUE027</strain>
    </source>
</reference>
<dbReference type="Gene3D" id="3.40.50.300">
    <property type="entry name" value="P-loop containing nucleotide triphosphate hydrolases"/>
    <property type="match status" value="1"/>
</dbReference>
<dbReference type="EC" id="3.6.3.-" evidence="11"/>